<dbReference type="RefSeq" id="WP_124772148.1">
    <property type="nucleotide sequence ID" value="NZ_JBEZFR010000001.1"/>
</dbReference>
<feature type="domain" description="Hemerythrin-like" evidence="2">
    <location>
        <begin position="12"/>
        <end position="130"/>
    </location>
</feature>
<evidence type="ECO:0000313" key="3">
    <source>
        <dbReference type="EMBL" id="RQX04357.1"/>
    </source>
</evidence>
<feature type="compositionally biased region" description="Pro residues" evidence="1">
    <location>
        <begin position="156"/>
        <end position="165"/>
    </location>
</feature>
<evidence type="ECO:0000256" key="1">
    <source>
        <dbReference type="SAM" id="MobiDB-lite"/>
    </source>
</evidence>
<dbReference type="CDD" id="cd12108">
    <property type="entry name" value="Hr-like"/>
    <property type="match status" value="1"/>
</dbReference>
<reference evidence="3 4" key="1">
    <citation type="submission" date="2018-05" db="EMBL/GenBank/DDBJ databases">
        <title>Micromonospora from Atacama Desert.</title>
        <authorList>
            <person name="Carro L."/>
            <person name="Goodfellow M."/>
            <person name="Klenk H.-P."/>
        </authorList>
    </citation>
    <scope>NUCLEOTIDE SEQUENCE [LARGE SCALE GENOMIC DNA]</scope>
    <source>
        <strain evidence="3 4">LB39</strain>
    </source>
</reference>
<organism evidence="3 4">
    <name type="scientific">Micromonospora inaquosa</name>
    <dbReference type="NCBI Taxonomy" id="2203716"/>
    <lineage>
        <taxon>Bacteria</taxon>
        <taxon>Bacillati</taxon>
        <taxon>Actinomycetota</taxon>
        <taxon>Actinomycetes</taxon>
        <taxon>Micromonosporales</taxon>
        <taxon>Micromonosporaceae</taxon>
        <taxon>Micromonospora</taxon>
    </lineage>
</organism>
<feature type="region of interest" description="Disordered" evidence="1">
    <location>
        <begin position="151"/>
        <end position="171"/>
    </location>
</feature>
<gene>
    <name evidence="3" type="ORF">DLJ59_09630</name>
</gene>
<dbReference type="PANTHER" id="PTHR35585:SF1">
    <property type="entry name" value="HHE DOMAIN PROTEIN (AFU_ORTHOLOGUE AFUA_4G00730)"/>
    <property type="match status" value="1"/>
</dbReference>
<dbReference type="Gene3D" id="1.20.120.520">
    <property type="entry name" value="nmb1532 protein domain like"/>
    <property type="match status" value="1"/>
</dbReference>
<protein>
    <submittedName>
        <fullName evidence="3">Hemerythrin</fullName>
    </submittedName>
</protein>
<keyword evidence="4" id="KW-1185">Reference proteome</keyword>
<accession>A0A3N9XD01</accession>
<dbReference type="PANTHER" id="PTHR35585">
    <property type="entry name" value="HHE DOMAIN PROTEIN (AFU_ORTHOLOGUE AFUA_4G00730)"/>
    <property type="match status" value="1"/>
</dbReference>
<dbReference type="InterPro" id="IPR012312">
    <property type="entry name" value="Hemerythrin-like"/>
</dbReference>
<proteinExistence type="predicted"/>
<dbReference type="OrthoDB" id="9793637at2"/>
<comment type="caution">
    <text evidence="3">The sequence shown here is derived from an EMBL/GenBank/DDBJ whole genome shotgun (WGS) entry which is preliminary data.</text>
</comment>
<dbReference type="Pfam" id="PF01814">
    <property type="entry name" value="Hemerythrin"/>
    <property type="match status" value="1"/>
</dbReference>
<evidence type="ECO:0000313" key="4">
    <source>
        <dbReference type="Proteomes" id="UP000282312"/>
    </source>
</evidence>
<dbReference type="AlphaFoldDB" id="A0A3N9XD01"/>
<name>A0A3N9XD01_9ACTN</name>
<evidence type="ECO:0000259" key="2">
    <source>
        <dbReference type="Pfam" id="PF01814"/>
    </source>
</evidence>
<sequence length="201" mass="22353">MTNPPTADDHDAVDILVSDHREIEAVLVELATRQGTPEHRRHLADVVIAELVRHSVAEEAYVYPIARKALPDGNEIADREIAEHADAERTMQELESTDPSEPRFDELLAQLTSIVRRHVAEEEKELFPRLRAATAREELIEVAARVTAIKKIGPTRPHPGSPDHPPANRLLAPGIGLVDRLRDALSGRPTAMDELRDKHQG</sequence>
<dbReference type="EMBL" id="QGSZ01000175">
    <property type="protein sequence ID" value="RQX04357.1"/>
    <property type="molecule type" value="Genomic_DNA"/>
</dbReference>
<dbReference type="Proteomes" id="UP000282312">
    <property type="component" value="Unassembled WGS sequence"/>
</dbReference>